<dbReference type="FunFam" id="1.10.510.10:FF:000284">
    <property type="entry name" value="Putative receptor-like serine/threonine-protein kinase"/>
    <property type="match status" value="1"/>
</dbReference>
<dbReference type="Gene3D" id="3.30.200.20">
    <property type="entry name" value="Phosphorylase Kinase, domain 1"/>
    <property type="match status" value="1"/>
</dbReference>
<protein>
    <recommendedName>
        <fullName evidence="6">Protein kinase domain-containing protein</fullName>
    </recommendedName>
</protein>
<dbReference type="PANTHER" id="PTHR47987:SF5">
    <property type="entry name" value="PROTEIN KINASE DOMAIN-CONTAINING PROTEIN"/>
    <property type="match status" value="1"/>
</dbReference>
<gene>
    <name evidence="7" type="ORF">RGQ29_003061</name>
</gene>
<dbReference type="PROSITE" id="PS00108">
    <property type="entry name" value="PROTEIN_KINASE_ST"/>
    <property type="match status" value="1"/>
</dbReference>
<dbReference type="EMBL" id="JAXUIC010000010">
    <property type="protein sequence ID" value="KAK4567070.1"/>
    <property type="molecule type" value="Genomic_DNA"/>
</dbReference>
<dbReference type="InterPro" id="IPR017441">
    <property type="entry name" value="Protein_kinase_ATP_BS"/>
</dbReference>
<evidence type="ECO:0000313" key="7">
    <source>
        <dbReference type="EMBL" id="KAK4567070.1"/>
    </source>
</evidence>
<evidence type="ECO:0000256" key="3">
    <source>
        <dbReference type="ARBA" id="ARBA00022777"/>
    </source>
</evidence>
<dbReference type="InterPro" id="IPR014729">
    <property type="entry name" value="Rossmann-like_a/b/a_fold"/>
</dbReference>
<feature type="binding site" evidence="5">
    <location>
        <position position="401"/>
    </location>
    <ligand>
        <name>ATP</name>
        <dbReference type="ChEBI" id="CHEBI:30616"/>
    </ligand>
</feature>
<dbReference type="Pfam" id="PF00069">
    <property type="entry name" value="Pkinase"/>
    <property type="match status" value="1"/>
</dbReference>
<dbReference type="InterPro" id="IPR011009">
    <property type="entry name" value="Kinase-like_dom_sf"/>
</dbReference>
<dbReference type="GO" id="GO:0005524">
    <property type="term" value="F:ATP binding"/>
    <property type="evidence" value="ECO:0007669"/>
    <property type="project" value="UniProtKB-UniRule"/>
</dbReference>
<dbReference type="SMART" id="SM00220">
    <property type="entry name" value="S_TKc"/>
    <property type="match status" value="1"/>
</dbReference>
<organism evidence="7 8">
    <name type="scientific">Quercus rubra</name>
    <name type="common">Northern red oak</name>
    <name type="synonym">Quercus borealis</name>
    <dbReference type="NCBI Taxonomy" id="3512"/>
    <lineage>
        <taxon>Eukaryota</taxon>
        <taxon>Viridiplantae</taxon>
        <taxon>Streptophyta</taxon>
        <taxon>Embryophyta</taxon>
        <taxon>Tracheophyta</taxon>
        <taxon>Spermatophyta</taxon>
        <taxon>Magnoliopsida</taxon>
        <taxon>eudicotyledons</taxon>
        <taxon>Gunneridae</taxon>
        <taxon>Pentapetalae</taxon>
        <taxon>rosids</taxon>
        <taxon>fabids</taxon>
        <taxon>Fagales</taxon>
        <taxon>Fagaceae</taxon>
        <taxon>Quercus</taxon>
    </lineage>
</organism>
<sequence>MGLEDGGEGDGEGHSRTVVVGVELDSASRTLLTWALCNVAQSGDRVIALHVIDTPTESTSALVSLANQFNSMLSVYEIVCKLREVDLKLKMIKGLKARKILVREAKSHGEATLIVGVSKPRLGIRPSASLAKYCASKLPKNFSIFAVNNGKVWFHRLAKNAGRVNLDKGHQCQVEFSSGLKKMTTLKKNCSSCSPDAVLLDNCGTQSAEELTGGGGGNDGEVNLLAMVPYQSAEVVGSSSSVVILDEPPELKSGWSILRRVFLPSTPNQQYVEKSVKKTSVFQWVLRLPSWHSSAVVYPDQKQSNLDKDDERCSSLDGETGAIVPFESSAVCPLSPCNGLGNLHKELLGLHEKYSSTCRLFNYQELLLATSNFKPENMVGKGGSSNVYKGCLPDGKELAVKILKPSEDVVKDFIQEIDIITTLHHKNIISLFGFCFEDNNLLLVYDFLSRGSLEDNLHGNKKDGKAFGWQERYNVAVGVAEALEFLHNGCVEPVIHRDVKSSNILLSDDFEPQLSDFGLAGWASTSSHVTCTDVAGTFGYLAPEYFMHGKMSDKIDVYAFGVVLLELLSGRKPIIGKDSLVMWARPILKGGEVSKLLDPSLGSDYDHVQIERMVLAAALCIKRAPRLRPQISIVLKLLQGDEEVTRWAKQPCTSEEVDDLDGEAFPTNLQSYLNLALLGLEDDSLSSSGSEQSVSLDDYLHGRWSRSSSFD</sequence>
<feature type="domain" description="Protein kinase" evidence="6">
    <location>
        <begin position="373"/>
        <end position="644"/>
    </location>
</feature>
<keyword evidence="1" id="KW-0808">Transferase</keyword>
<dbReference type="PROSITE" id="PS00107">
    <property type="entry name" value="PROTEIN_KINASE_ATP"/>
    <property type="match status" value="1"/>
</dbReference>
<dbReference type="PROSITE" id="PS50011">
    <property type="entry name" value="PROTEIN_KINASE_DOM"/>
    <property type="match status" value="1"/>
</dbReference>
<dbReference type="InterPro" id="IPR006016">
    <property type="entry name" value="UspA"/>
</dbReference>
<dbReference type="Pfam" id="PF00582">
    <property type="entry name" value="Usp"/>
    <property type="match status" value="1"/>
</dbReference>
<dbReference type="InterPro" id="IPR000719">
    <property type="entry name" value="Prot_kinase_dom"/>
</dbReference>
<dbReference type="Gene3D" id="3.40.50.620">
    <property type="entry name" value="HUPs"/>
    <property type="match status" value="1"/>
</dbReference>
<evidence type="ECO:0000256" key="2">
    <source>
        <dbReference type="ARBA" id="ARBA00022741"/>
    </source>
</evidence>
<dbReference type="Gene3D" id="1.10.510.10">
    <property type="entry name" value="Transferase(Phosphotransferase) domain 1"/>
    <property type="match status" value="1"/>
</dbReference>
<reference evidence="7 8" key="1">
    <citation type="journal article" date="2023" name="G3 (Bethesda)">
        <title>A haplotype-resolved chromosome-scale genome for Quercus rubra L. provides insights into the genetics of adaptive traits for red oak species.</title>
        <authorList>
            <person name="Kapoor B."/>
            <person name="Jenkins J."/>
            <person name="Schmutz J."/>
            <person name="Zhebentyayeva T."/>
            <person name="Kuelheim C."/>
            <person name="Coggeshall M."/>
            <person name="Heim C."/>
            <person name="Lasky J.R."/>
            <person name="Leites L."/>
            <person name="Islam-Faridi N."/>
            <person name="Romero-Severson J."/>
            <person name="DeLeo V.L."/>
            <person name="Lucas S.M."/>
            <person name="Lazic D."/>
            <person name="Gailing O."/>
            <person name="Carlson J."/>
            <person name="Staton M."/>
        </authorList>
    </citation>
    <scope>NUCLEOTIDE SEQUENCE [LARGE SCALE GENOMIC DNA]</scope>
    <source>
        <strain evidence="7">Pseudo-F2</strain>
    </source>
</reference>
<dbReference type="GO" id="GO:0004672">
    <property type="term" value="F:protein kinase activity"/>
    <property type="evidence" value="ECO:0007669"/>
    <property type="project" value="InterPro"/>
</dbReference>
<comment type="caution">
    <text evidence="7">The sequence shown here is derived from an EMBL/GenBank/DDBJ whole genome shotgun (WGS) entry which is preliminary data.</text>
</comment>
<dbReference type="SUPFAM" id="SSF52402">
    <property type="entry name" value="Adenine nucleotide alpha hydrolases-like"/>
    <property type="match status" value="1"/>
</dbReference>
<evidence type="ECO:0000256" key="5">
    <source>
        <dbReference type="PROSITE-ProRule" id="PRU10141"/>
    </source>
</evidence>
<dbReference type="FunFam" id="3.30.200.20:FF:000268">
    <property type="entry name" value="probable receptor-like serine/threonine-protein kinase At5g57670"/>
    <property type="match status" value="1"/>
</dbReference>
<evidence type="ECO:0000259" key="6">
    <source>
        <dbReference type="PROSITE" id="PS50011"/>
    </source>
</evidence>
<keyword evidence="4 5" id="KW-0067">ATP-binding</keyword>
<dbReference type="Proteomes" id="UP001324115">
    <property type="component" value="Unassembled WGS sequence"/>
</dbReference>
<keyword evidence="8" id="KW-1185">Reference proteome</keyword>
<dbReference type="AlphaFoldDB" id="A0AAN7EAW8"/>
<keyword evidence="3" id="KW-0418">Kinase</keyword>
<dbReference type="PANTHER" id="PTHR47987">
    <property type="entry name" value="OS08G0249100 PROTEIN"/>
    <property type="match status" value="1"/>
</dbReference>
<dbReference type="InterPro" id="IPR046958">
    <property type="entry name" value="RBK1/2/STUNTED"/>
</dbReference>
<evidence type="ECO:0000256" key="1">
    <source>
        <dbReference type="ARBA" id="ARBA00022679"/>
    </source>
</evidence>
<accession>A0AAN7EAW8</accession>
<proteinExistence type="predicted"/>
<evidence type="ECO:0000313" key="8">
    <source>
        <dbReference type="Proteomes" id="UP001324115"/>
    </source>
</evidence>
<name>A0AAN7EAW8_QUERU</name>
<evidence type="ECO:0000256" key="4">
    <source>
        <dbReference type="ARBA" id="ARBA00022840"/>
    </source>
</evidence>
<keyword evidence="2 5" id="KW-0547">Nucleotide-binding</keyword>
<dbReference type="InterPro" id="IPR008271">
    <property type="entry name" value="Ser/Thr_kinase_AS"/>
</dbReference>
<dbReference type="SUPFAM" id="SSF56112">
    <property type="entry name" value="Protein kinase-like (PK-like)"/>
    <property type="match status" value="1"/>
</dbReference>